<evidence type="ECO:0000256" key="4">
    <source>
        <dbReference type="ARBA" id="ARBA00022679"/>
    </source>
</evidence>
<dbReference type="SUPFAM" id="SSF53155">
    <property type="entry name" value="Methylated DNA-protein cysteine methyltransferase domain"/>
    <property type="match status" value="1"/>
</dbReference>
<dbReference type="RefSeq" id="WP_370396200.1">
    <property type="nucleotide sequence ID" value="NZ_JALBUT010000001.1"/>
</dbReference>
<dbReference type="GO" id="GO:0003908">
    <property type="term" value="F:methylated-DNA-[protein]-cysteine S-methyltransferase activity"/>
    <property type="evidence" value="ECO:0007669"/>
    <property type="project" value="UniProtKB-EC"/>
</dbReference>
<dbReference type="Gene3D" id="1.10.10.10">
    <property type="entry name" value="Winged helix-like DNA-binding domain superfamily/Winged helix DNA-binding domain"/>
    <property type="match status" value="1"/>
</dbReference>
<comment type="similarity">
    <text evidence="8">Belongs to the MGMT family.</text>
</comment>
<dbReference type="Pfam" id="PF01035">
    <property type="entry name" value="DNA_binding_1"/>
    <property type="match status" value="1"/>
</dbReference>
<dbReference type="Pfam" id="PF02870">
    <property type="entry name" value="Methyltransf_1N"/>
    <property type="match status" value="1"/>
</dbReference>
<name>A0ABU4WDW1_9BACT</name>
<dbReference type="SUPFAM" id="SSF46767">
    <property type="entry name" value="Methylated DNA-protein cysteine methyltransferase, C-terminal domain"/>
    <property type="match status" value="1"/>
</dbReference>
<evidence type="ECO:0000256" key="1">
    <source>
        <dbReference type="ARBA" id="ARBA00001286"/>
    </source>
</evidence>
<gene>
    <name evidence="11" type="ORF">MOX91_00935</name>
</gene>
<evidence type="ECO:0000313" key="11">
    <source>
        <dbReference type="EMBL" id="MDX8414751.1"/>
    </source>
</evidence>
<dbReference type="PROSITE" id="PS00374">
    <property type="entry name" value="MGMT"/>
    <property type="match status" value="1"/>
</dbReference>
<reference evidence="11 12" key="1">
    <citation type="submission" date="2022-03" db="EMBL/GenBank/DDBJ databases">
        <title>Novel taxa within the pig intestine.</title>
        <authorList>
            <person name="Wylensek D."/>
            <person name="Bishof K."/>
            <person name="Afrizal A."/>
            <person name="Clavel T."/>
        </authorList>
    </citation>
    <scope>NUCLEOTIDE SEQUENCE [LARGE SCALE GENOMIC DNA]</scope>
    <source>
        <strain evidence="11 12">CLA-KB-P66</strain>
    </source>
</reference>
<dbReference type="InterPro" id="IPR023546">
    <property type="entry name" value="MGMT"/>
</dbReference>
<feature type="active site" description="Nucleophile; methyl group acceptor" evidence="8">
    <location>
        <position position="121"/>
    </location>
</feature>
<evidence type="ECO:0000256" key="3">
    <source>
        <dbReference type="ARBA" id="ARBA00022603"/>
    </source>
</evidence>
<dbReference type="CDD" id="cd06445">
    <property type="entry name" value="ATase"/>
    <property type="match status" value="1"/>
</dbReference>
<evidence type="ECO:0000313" key="12">
    <source>
        <dbReference type="Proteomes" id="UP001275932"/>
    </source>
</evidence>
<sequence length="152" mass="16881">MKSARDTILGKIIIEEENGFITRLSFCPKDFVAPAVQKSETIEKAFEELFQYLDGKRQKFTVPINPKGTPFQKSVWKNLLKIPYGKTATYKDIAIACGNSKAVRAVGMANNKNPIAIIIPCHRVVGSNGKLYGYASGTQIKEALLKIENARF</sequence>
<dbReference type="PANTHER" id="PTHR10815">
    <property type="entry name" value="METHYLATED-DNA--PROTEIN-CYSTEINE METHYLTRANSFERASE"/>
    <property type="match status" value="1"/>
</dbReference>
<keyword evidence="12" id="KW-1185">Reference proteome</keyword>
<comment type="catalytic activity">
    <reaction evidence="7 8">
        <text>a 6-O-methyl-2'-deoxyguanosine in DNA + L-cysteinyl-[protein] = S-methyl-L-cysteinyl-[protein] + a 2'-deoxyguanosine in DNA</text>
        <dbReference type="Rhea" id="RHEA:24000"/>
        <dbReference type="Rhea" id="RHEA-COMP:10131"/>
        <dbReference type="Rhea" id="RHEA-COMP:10132"/>
        <dbReference type="Rhea" id="RHEA-COMP:11367"/>
        <dbReference type="Rhea" id="RHEA-COMP:11368"/>
        <dbReference type="ChEBI" id="CHEBI:29950"/>
        <dbReference type="ChEBI" id="CHEBI:82612"/>
        <dbReference type="ChEBI" id="CHEBI:85445"/>
        <dbReference type="ChEBI" id="CHEBI:85448"/>
        <dbReference type="EC" id="2.1.1.63"/>
    </reaction>
</comment>
<dbReference type="EC" id="2.1.1.63" evidence="8"/>
<protein>
    <recommendedName>
        <fullName evidence="8">Methylated-DNA--protein-cysteine methyltransferase</fullName>
        <ecNumber evidence="8">2.1.1.63</ecNumber>
    </recommendedName>
    <alternativeName>
        <fullName evidence="8">6-O-methylguanine-DNA methyltransferase</fullName>
        <shortName evidence="8">MGMT</shortName>
    </alternativeName>
    <alternativeName>
        <fullName evidence="8">O-6-methylguanine-DNA-alkyltransferase</fullName>
    </alternativeName>
</protein>
<comment type="catalytic activity">
    <reaction evidence="1 8">
        <text>a 4-O-methyl-thymidine in DNA + L-cysteinyl-[protein] = a thymidine in DNA + S-methyl-L-cysteinyl-[protein]</text>
        <dbReference type="Rhea" id="RHEA:53428"/>
        <dbReference type="Rhea" id="RHEA-COMP:10131"/>
        <dbReference type="Rhea" id="RHEA-COMP:10132"/>
        <dbReference type="Rhea" id="RHEA-COMP:13555"/>
        <dbReference type="Rhea" id="RHEA-COMP:13556"/>
        <dbReference type="ChEBI" id="CHEBI:29950"/>
        <dbReference type="ChEBI" id="CHEBI:82612"/>
        <dbReference type="ChEBI" id="CHEBI:137386"/>
        <dbReference type="ChEBI" id="CHEBI:137387"/>
        <dbReference type="EC" id="2.1.1.63"/>
    </reaction>
</comment>
<feature type="domain" description="Methylated-DNA-[protein]-cysteine S-methyltransferase DNA binding" evidence="9">
    <location>
        <begin position="70"/>
        <end position="149"/>
    </location>
</feature>
<evidence type="ECO:0000256" key="5">
    <source>
        <dbReference type="ARBA" id="ARBA00022763"/>
    </source>
</evidence>
<comment type="caution">
    <text evidence="11">The sequence shown here is derived from an EMBL/GenBank/DDBJ whole genome shotgun (WGS) entry which is preliminary data.</text>
</comment>
<evidence type="ECO:0000256" key="7">
    <source>
        <dbReference type="ARBA" id="ARBA00049348"/>
    </source>
</evidence>
<dbReference type="Proteomes" id="UP001275932">
    <property type="component" value="Unassembled WGS sequence"/>
</dbReference>
<dbReference type="InterPro" id="IPR008332">
    <property type="entry name" value="MethylG_MeTrfase_N"/>
</dbReference>
<keyword evidence="2 8" id="KW-0963">Cytoplasm</keyword>
<evidence type="ECO:0000259" key="9">
    <source>
        <dbReference type="Pfam" id="PF01035"/>
    </source>
</evidence>
<keyword evidence="5 8" id="KW-0227">DNA damage</keyword>
<comment type="function">
    <text evidence="8">Involved in the cellular defense against the biological effects of O6-methylguanine (O6-MeG) and O4-methylthymine (O4-MeT) in DNA. Repairs the methylated nucleobase in DNA by stoichiometrically transferring the methyl group to a cysteine residue in the enzyme. This is a suicide reaction: the enzyme is irreversibly inactivated.</text>
</comment>
<dbReference type="NCBIfam" id="TIGR00589">
    <property type="entry name" value="ogt"/>
    <property type="match status" value="1"/>
</dbReference>
<dbReference type="GO" id="GO:0032259">
    <property type="term" value="P:methylation"/>
    <property type="evidence" value="ECO:0007669"/>
    <property type="project" value="UniProtKB-KW"/>
</dbReference>
<dbReference type="InterPro" id="IPR014048">
    <property type="entry name" value="MethylDNA_cys_MeTrfase_DNA-bd"/>
</dbReference>
<proteinExistence type="inferred from homology"/>
<evidence type="ECO:0000259" key="10">
    <source>
        <dbReference type="Pfam" id="PF02870"/>
    </source>
</evidence>
<dbReference type="InterPro" id="IPR001497">
    <property type="entry name" value="MethylDNA_cys_MeTrfase_AS"/>
</dbReference>
<accession>A0ABU4WDW1</accession>
<feature type="domain" description="Methylguanine DNA methyltransferase ribonuclease-like" evidence="10">
    <location>
        <begin position="6"/>
        <end position="65"/>
    </location>
</feature>
<dbReference type="InterPro" id="IPR036631">
    <property type="entry name" value="MGMT_N_sf"/>
</dbReference>
<dbReference type="InterPro" id="IPR036217">
    <property type="entry name" value="MethylDNA_cys_MeTrfase_DNAb"/>
</dbReference>
<dbReference type="InterPro" id="IPR036388">
    <property type="entry name" value="WH-like_DNA-bd_sf"/>
</dbReference>
<keyword evidence="6 8" id="KW-0234">DNA repair</keyword>
<dbReference type="HAMAP" id="MF_00772">
    <property type="entry name" value="OGT"/>
    <property type="match status" value="1"/>
</dbReference>
<dbReference type="Gene3D" id="3.30.160.70">
    <property type="entry name" value="Methylated DNA-protein cysteine methyltransferase domain"/>
    <property type="match status" value="1"/>
</dbReference>
<organism evidence="11 12">
    <name type="scientific">Intestinicryptomonas porci</name>
    <dbReference type="NCBI Taxonomy" id="2926320"/>
    <lineage>
        <taxon>Bacteria</taxon>
        <taxon>Pseudomonadati</taxon>
        <taxon>Verrucomicrobiota</taxon>
        <taxon>Opitutia</taxon>
        <taxon>Opitutales</taxon>
        <taxon>Intestinicryptomonaceae</taxon>
        <taxon>Intestinicryptomonas</taxon>
    </lineage>
</organism>
<dbReference type="EMBL" id="JALBUT010000001">
    <property type="protein sequence ID" value="MDX8414751.1"/>
    <property type="molecule type" value="Genomic_DNA"/>
</dbReference>
<evidence type="ECO:0000256" key="6">
    <source>
        <dbReference type="ARBA" id="ARBA00023204"/>
    </source>
</evidence>
<comment type="miscellaneous">
    <text evidence="8">This enzyme catalyzes only one turnover and therefore is not strictly catalytic. According to one definition, an enzyme is a biocatalyst that acts repeatedly and over many reaction cycles.</text>
</comment>
<comment type="subcellular location">
    <subcellularLocation>
        <location evidence="8">Cytoplasm</location>
    </subcellularLocation>
</comment>
<dbReference type="PANTHER" id="PTHR10815:SF13">
    <property type="entry name" value="METHYLATED-DNA--PROTEIN-CYSTEINE METHYLTRANSFERASE"/>
    <property type="match status" value="1"/>
</dbReference>
<keyword evidence="3 8" id="KW-0489">Methyltransferase</keyword>
<evidence type="ECO:0000256" key="8">
    <source>
        <dbReference type="HAMAP-Rule" id="MF_00772"/>
    </source>
</evidence>
<evidence type="ECO:0000256" key="2">
    <source>
        <dbReference type="ARBA" id="ARBA00022490"/>
    </source>
</evidence>
<keyword evidence="4 8" id="KW-0808">Transferase</keyword>